<accession>A0ABX7B834</accession>
<evidence type="ECO:0000313" key="2">
    <source>
        <dbReference type="Proteomes" id="UP000595197"/>
    </source>
</evidence>
<evidence type="ECO:0000313" key="1">
    <source>
        <dbReference type="EMBL" id="QQP90538.1"/>
    </source>
</evidence>
<name>A0ABX7B834_9PROT</name>
<sequence>MSTTSATATSMPSGYLSNLRLAADDRKRIWDSLTPERQAEAAAKFSESGTAVKEQKFSSLGEALAYDYSSGKLNGDISISATNLKSDNAAKFGSLVNFNTMDSAVFLELKQGPYPTAEDPTWITDPTTKQKYLDAFQSRAYDAYKAAADKFGGFNSQTMLGYDVNADGFINNESELFGFGTRGLKMSDFFDITSADGGATNTYTLRNFTAADSSTTMADNIAIDPKRFMALTSEGKSASVIGTSYDNGTPGMTTTVSLNLLSGSISTGTTAAISINVTT</sequence>
<protein>
    <submittedName>
        <fullName evidence="1">Uncharacterized protein</fullName>
    </submittedName>
</protein>
<dbReference type="EMBL" id="CP067420">
    <property type="protein sequence ID" value="QQP90538.1"/>
    <property type="molecule type" value="Genomic_DNA"/>
</dbReference>
<proteinExistence type="predicted"/>
<reference evidence="1" key="1">
    <citation type="submission" date="2021-02" db="EMBL/GenBank/DDBJ databases">
        <title>Skermanella TT6 skin isolate.</title>
        <authorList>
            <person name="Lee K."/>
            <person name="Ganzorig M."/>
        </authorList>
    </citation>
    <scope>NUCLEOTIDE SEQUENCE</scope>
    <source>
        <strain evidence="1">TT6</strain>
    </source>
</reference>
<gene>
    <name evidence="1" type="ORF">IGS68_04600</name>
</gene>
<dbReference type="Proteomes" id="UP000595197">
    <property type="component" value="Chromosome"/>
</dbReference>
<dbReference type="RefSeq" id="WP_201077690.1">
    <property type="nucleotide sequence ID" value="NZ_CP067420.1"/>
</dbReference>
<keyword evidence="2" id="KW-1185">Reference proteome</keyword>
<organism evidence="1 2">
    <name type="scientific">Skermanella cutis</name>
    <dbReference type="NCBI Taxonomy" id="2775420"/>
    <lineage>
        <taxon>Bacteria</taxon>
        <taxon>Pseudomonadati</taxon>
        <taxon>Pseudomonadota</taxon>
        <taxon>Alphaproteobacteria</taxon>
        <taxon>Rhodospirillales</taxon>
        <taxon>Azospirillaceae</taxon>
        <taxon>Skermanella</taxon>
    </lineage>
</organism>